<organism evidence="1 2">
    <name type="scientific">Dallia pectoralis</name>
    <name type="common">Alaska blackfish</name>
    <dbReference type="NCBI Taxonomy" id="75939"/>
    <lineage>
        <taxon>Eukaryota</taxon>
        <taxon>Metazoa</taxon>
        <taxon>Chordata</taxon>
        <taxon>Craniata</taxon>
        <taxon>Vertebrata</taxon>
        <taxon>Euteleostomi</taxon>
        <taxon>Actinopterygii</taxon>
        <taxon>Neopterygii</taxon>
        <taxon>Teleostei</taxon>
        <taxon>Protacanthopterygii</taxon>
        <taxon>Esociformes</taxon>
        <taxon>Umbridae</taxon>
        <taxon>Dallia</taxon>
    </lineage>
</organism>
<comment type="caution">
    <text evidence="1">The sequence shown here is derived from an EMBL/GenBank/DDBJ whole genome shotgun (WGS) entry which is preliminary data.</text>
</comment>
<accession>A0ACC2H9I8</accession>
<protein>
    <submittedName>
        <fullName evidence="1">Uncharacterized protein</fullName>
    </submittedName>
</protein>
<keyword evidence="2" id="KW-1185">Reference proteome</keyword>
<reference evidence="1" key="1">
    <citation type="submission" date="2021-05" db="EMBL/GenBank/DDBJ databases">
        <authorList>
            <person name="Pan Q."/>
            <person name="Jouanno E."/>
            <person name="Zahm M."/>
            <person name="Klopp C."/>
            <person name="Cabau C."/>
            <person name="Louis A."/>
            <person name="Berthelot C."/>
            <person name="Parey E."/>
            <person name="Roest Crollius H."/>
            <person name="Montfort J."/>
            <person name="Robinson-Rechavi M."/>
            <person name="Bouchez O."/>
            <person name="Lampietro C."/>
            <person name="Lopez Roques C."/>
            <person name="Donnadieu C."/>
            <person name="Postlethwait J."/>
            <person name="Bobe J."/>
            <person name="Dillon D."/>
            <person name="Chandos A."/>
            <person name="von Hippel F."/>
            <person name="Guiguen Y."/>
        </authorList>
    </citation>
    <scope>NUCLEOTIDE SEQUENCE</scope>
    <source>
        <strain evidence="1">YG-Jan2019</strain>
    </source>
</reference>
<dbReference type="Proteomes" id="UP001157502">
    <property type="component" value="Chromosome 4"/>
</dbReference>
<gene>
    <name evidence="1" type="ORF">DPEC_G00043130</name>
</gene>
<proteinExistence type="predicted"/>
<name>A0ACC2H9I8_DALPE</name>
<dbReference type="EMBL" id="CM055731">
    <property type="protein sequence ID" value="KAJ8012468.1"/>
    <property type="molecule type" value="Genomic_DNA"/>
</dbReference>
<evidence type="ECO:0000313" key="1">
    <source>
        <dbReference type="EMBL" id="KAJ8012468.1"/>
    </source>
</evidence>
<evidence type="ECO:0000313" key="2">
    <source>
        <dbReference type="Proteomes" id="UP001157502"/>
    </source>
</evidence>
<sequence>MIDEQYGEDHRCLLDRQLNQIVTPKRRSTPTVTRWKTGQPSGNLGSDIGEGGKILLVLLVGPQSGTFCASPSQQGPMIGPETRGPEPSSLCLQRRSRGSLLSASVLWWW</sequence>